<dbReference type="PANTHER" id="PTHR46034:SF23">
    <property type="entry name" value="DCD (DEVELOPMENT AND CELL DEATH) DOMAIN PROTEIN"/>
    <property type="match status" value="1"/>
</dbReference>
<feature type="region of interest" description="Disordered" evidence="1">
    <location>
        <begin position="543"/>
        <end position="574"/>
    </location>
</feature>
<keyword evidence="4" id="KW-1185">Reference proteome</keyword>
<evidence type="ECO:0000259" key="2">
    <source>
        <dbReference type="PROSITE" id="PS51222"/>
    </source>
</evidence>
<gene>
    <name evidence="3" type="ORF">OLC1_LOCUS12243</name>
</gene>
<dbReference type="InterPro" id="IPR013989">
    <property type="entry name" value="Dev_and_cell_death_domain"/>
</dbReference>
<evidence type="ECO:0000313" key="3">
    <source>
        <dbReference type="EMBL" id="CAI9103001.1"/>
    </source>
</evidence>
<dbReference type="Pfam" id="PF10539">
    <property type="entry name" value="Dev_Cell_Death"/>
    <property type="match status" value="1"/>
</dbReference>
<evidence type="ECO:0000313" key="4">
    <source>
        <dbReference type="Proteomes" id="UP001161247"/>
    </source>
</evidence>
<sequence>MGAGRKTKTILVQERAERERTVNCSVSAKNLRRRELGAVIFGCTHSTIKECKDKNLFGLPSGHISYVKNVTPGFILFLFNYSDRKLHGVFEATSTGQLNINPYAWTGGRTQLTSYPAQVQVRTKRHCRPLIEEEFAPIIAENYYEANHFWFELDRTQTSNLIDLFLSSSLPIPRFSHRSPNPAPEGRYHSTVTIPDTWESVDHGVKSSFSKVEAYTPDEVDEEWEAWEETAADTKQESECSYASVLDGTTNSVPEKSWSSLFKASSASESIPRLEIPKPQTSRFVPLSYPSNVKHETSCLPSSLHKEDEEYGSFADQWRTETSEMPTRVESGFLKLKASASDHVGDPNSEGEVPCVPQVPPLQVSKDNDAGDISSDLGMLLKDSRAQAFNPQSVIYQLMLEFKELKASQLKQKIKISSLEFELACSRIETQMLGEQLKMLIARPTSSSSGVLVLLLAGHALLTFDPPRVECSELPETGAARLEDGMRQDAHIAGRAGSQHFALGINDVMDPAMEKGARKVVLEIEAAQKKNEDIRPILEKYADRDRKGKTSAGKGTASDFPSHPDGTSRGLPATPGLWETSGIPWIDLQLPDPHHDPTTFPLYAAVGGALADPNVDRGRGRLSGLEGQLEEALQTFRASELHEARKAVLEAKAENDRLDKLWRDTEAYWEDHLKNSIQLEMLANNRFRTFEAKIRKRKKDEGLAKPDPEDFIPRNYFESMLVHLRKAYALVAVKWDRSSDKIKALRAYAGQLRTGL</sequence>
<dbReference type="PROSITE" id="PS51222">
    <property type="entry name" value="DCD"/>
    <property type="match status" value="1"/>
</dbReference>
<dbReference type="PANTHER" id="PTHR46034">
    <property type="match status" value="1"/>
</dbReference>
<organism evidence="3 4">
    <name type="scientific">Oldenlandia corymbosa var. corymbosa</name>
    <dbReference type="NCBI Taxonomy" id="529605"/>
    <lineage>
        <taxon>Eukaryota</taxon>
        <taxon>Viridiplantae</taxon>
        <taxon>Streptophyta</taxon>
        <taxon>Embryophyta</taxon>
        <taxon>Tracheophyta</taxon>
        <taxon>Spermatophyta</taxon>
        <taxon>Magnoliopsida</taxon>
        <taxon>eudicotyledons</taxon>
        <taxon>Gunneridae</taxon>
        <taxon>Pentapetalae</taxon>
        <taxon>asterids</taxon>
        <taxon>lamiids</taxon>
        <taxon>Gentianales</taxon>
        <taxon>Rubiaceae</taxon>
        <taxon>Rubioideae</taxon>
        <taxon>Spermacoceae</taxon>
        <taxon>Hedyotis-Oldenlandia complex</taxon>
        <taxon>Oldenlandia</taxon>
    </lineage>
</organism>
<evidence type="ECO:0000256" key="1">
    <source>
        <dbReference type="SAM" id="MobiDB-lite"/>
    </source>
</evidence>
<proteinExistence type="predicted"/>
<reference evidence="3" key="1">
    <citation type="submission" date="2023-03" db="EMBL/GenBank/DDBJ databases">
        <authorList>
            <person name="Julca I."/>
        </authorList>
    </citation>
    <scope>NUCLEOTIDE SEQUENCE</scope>
</reference>
<name>A0AAV1D540_OLDCO</name>
<dbReference type="GO" id="GO:0034976">
    <property type="term" value="P:response to endoplasmic reticulum stress"/>
    <property type="evidence" value="ECO:0007669"/>
    <property type="project" value="InterPro"/>
</dbReference>
<protein>
    <submittedName>
        <fullName evidence="3">OLC1v1001410C1</fullName>
    </submittedName>
</protein>
<accession>A0AAV1D540</accession>
<dbReference type="Proteomes" id="UP001161247">
    <property type="component" value="Chromosome 4"/>
</dbReference>
<dbReference type="InterPro" id="IPR044832">
    <property type="entry name" value="NRP-like"/>
</dbReference>
<dbReference type="AlphaFoldDB" id="A0AAV1D540"/>
<feature type="domain" description="DCD" evidence="2">
    <location>
        <begin position="34"/>
        <end position="167"/>
    </location>
</feature>
<dbReference type="SMART" id="SM00767">
    <property type="entry name" value="DCD"/>
    <property type="match status" value="1"/>
</dbReference>
<dbReference type="EMBL" id="OX459121">
    <property type="protein sequence ID" value="CAI9103001.1"/>
    <property type="molecule type" value="Genomic_DNA"/>
</dbReference>